<comment type="caution">
    <text evidence="17">The sequence shown here is derived from an EMBL/GenBank/DDBJ whole genome shotgun (WGS) entry which is preliminary data.</text>
</comment>
<sequence>MLIKISVRNLIEFVMRSGDIDNTFKDNTRMIEGIRAHQKIQKSYGDNYSSEYYLKDITEYNDVTFHVEGRADGIIRNGTSYIVDEIKSTKRNLEDIDDSNSLHWAQAMCYAYFLAKNKNLESVDIQLTYVSTEDYNTKNFKRNYSFIYLEDFYINLLKQYLNFSKILTENIKRRDFTAKNLDFPYDNYRKGQRKMAVAIYKSILDNNNLFVDAPTGIGKTISSIFPSVKAIGEGLIDKIFYLTSKSTTGNEAIKALKLLEEKGLGMLCLHITSKEKVCLNDEVKCNPSDCPFAKGHFDRVNEAIKDIISNETIIDYDTLTSYSEKHKVCPFEFELDVAIYSDFIICDYNYVFDPNAYMRRFFEEVISRYIFLIDEAHNLLDRSRDMYSFKFTNKEFIELREYFNKDRDRRILNNIGDIIDEFEKNYINFGKKLNYSTNKHLDDIDEKLIKLNKSLEKFLVEEKINKNYDIILDAYFNITRYLKISDNFMDGFYNIISYDDVEKVKTFEIKCIDPSDILKNKYKLAVSTIFFSATLSPIMFYVNILGAEDSLKLRLESPFNANKQLIIQKSISTRYKDRINSLTHMSDSINEFINTKIGNYFIFFPSFNYLEAVAGDYMVRYDENIIIQDRSMTKIERDNFLNKFTDKSSEIAFLVLGGIFSEGVDLVGNKLIGTMIISVGMPGVSYDRNLIKKHFDEKGLNGFDYSYTYPGINRIFQAAGRVIRSNEDYGIVYLVDDRFSWNKYKMLYPPHWKNILYLDGGSNVKEITDKFWRNNEKKGN</sequence>
<keyword evidence="12" id="KW-0238">DNA-binding</keyword>
<dbReference type="InterPro" id="IPR038726">
    <property type="entry name" value="PDDEXK_AddAB-type"/>
</dbReference>
<dbReference type="Gene3D" id="3.90.320.10">
    <property type="match status" value="1"/>
</dbReference>
<evidence type="ECO:0000256" key="15">
    <source>
        <dbReference type="ARBA" id="ARBA00038058"/>
    </source>
</evidence>
<dbReference type="GO" id="GO:0051539">
    <property type="term" value="F:4 iron, 4 sulfur cluster binding"/>
    <property type="evidence" value="ECO:0007669"/>
    <property type="project" value="UniProtKB-KW"/>
</dbReference>
<keyword evidence="4" id="KW-0547">Nucleotide-binding</keyword>
<dbReference type="GO" id="GO:0003677">
    <property type="term" value="F:DNA binding"/>
    <property type="evidence" value="ECO:0007669"/>
    <property type="project" value="UniProtKB-KW"/>
</dbReference>
<evidence type="ECO:0000256" key="14">
    <source>
        <dbReference type="ARBA" id="ARBA00023235"/>
    </source>
</evidence>
<evidence type="ECO:0000256" key="7">
    <source>
        <dbReference type="ARBA" id="ARBA00022806"/>
    </source>
</evidence>
<keyword evidence="11" id="KW-0411">Iron-sulfur</keyword>
<dbReference type="GO" id="GO:0046872">
    <property type="term" value="F:metal ion binding"/>
    <property type="evidence" value="ECO:0007669"/>
    <property type="project" value="UniProtKB-KW"/>
</dbReference>
<keyword evidence="9" id="KW-0067">ATP-binding</keyword>
<evidence type="ECO:0000256" key="8">
    <source>
        <dbReference type="ARBA" id="ARBA00022839"/>
    </source>
</evidence>
<evidence type="ECO:0000256" key="9">
    <source>
        <dbReference type="ARBA" id="ARBA00022840"/>
    </source>
</evidence>
<dbReference type="InterPro" id="IPR014013">
    <property type="entry name" value="Helic_SF1/SF2_ATP-bd_DinG/Rad3"/>
</dbReference>
<dbReference type="EMBL" id="AEXM01000012">
    <property type="protein sequence ID" value="EGC82354.1"/>
    <property type="molecule type" value="Genomic_DNA"/>
</dbReference>
<evidence type="ECO:0000313" key="17">
    <source>
        <dbReference type="EMBL" id="EGC82354.1"/>
    </source>
</evidence>
<evidence type="ECO:0000256" key="11">
    <source>
        <dbReference type="ARBA" id="ARBA00023014"/>
    </source>
</evidence>
<dbReference type="SMART" id="SM00491">
    <property type="entry name" value="HELICc2"/>
    <property type="match status" value="1"/>
</dbReference>
<dbReference type="GO" id="GO:0016818">
    <property type="term" value="F:hydrolase activity, acting on acid anhydrides, in phosphorus-containing anhydrides"/>
    <property type="evidence" value="ECO:0007669"/>
    <property type="project" value="InterPro"/>
</dbReference>
<dbReference type="Pfam" id="PF12705">
    <property type="entry name" value="PDDEXK_1"/>
    <property type="match status" value="1"/>
</dbReference>
<dbReference type="Proteomes" id="UP000005286">
    <property type="component" value="Unassembled WGS sequence"/>
</dbReference>
<dbReference type="RefSeq" id="WP_004834164.1">
    <property type="nucleotide sequence ID" value="NZ_AEXM01000012.1"/>
</dbReference>
<feature type="domain" description="Helicase ATP-binding" evidence="16">
    <location>
        <begin position="178"/>
        <end position="433"/>
    </location>
</feature>
<dbReference type="PROSITE" id="PS51193">
    <property type="entry name" value="HELICASE_ATP_BIND_2"/>
    <property type="match status" value="1"/>
</dbReference>
<dbReference type="Gene3D" id="3.40.50.300">
    <property type="entry name" value="P-loop containing nucleotide triphosphate hydrolases"/>
    <property type="match status" value="2"/>
</dbReference>
<dbReference type="PANTHER" id="PTHR11472">
    <property type="entry name" value="DNA REPAIR DEAD HELICASE RAD3/XP-D SUBFAMILY MEMBER"/>
    <property type="match status" value="1"/>
</dbReference>
<dbReference type="PATRIC" id="fig|879305.3.peg.452"/>
<keyword evidence="1" id="KW-0004">4Fe-4S</keyword>
<dbReference type="GO" id="GO:0005524">
    <property type="term" value="F:ATP binding"/>
    <property type="evidence" value="ECO:0007669"/>
    <property type="project" value="UniProtKB-KW"/>
</dbReference>
<dbReference type="Pfam" id="PF06733">
    <property type="entry name" value="DEAD_2"/>
    <property type="match status" value="1"/>
</dbReference>
<keyword evidence="2" id="KW-0540">Nuclease</keyword>
<evidence type="ECO:0000256" key="13">
    <source>
        <dbReference type="ARBA" id="ARBA00023204"/>
    </source>
</evidence>
<organism evidence="17 18">
    <name type="scientific">Anaerococcus prevotii ACS-065-V-Col13</name>
    <dbReference type="NCBI Taxonomy" id="879305"/>
    <lineage>
        <taxon>Bacteria</taxon>
        <taxon>Bacillati</taxon>
        <taxon>Bacillota</taxon>
        <taxon>Tissierellia</taxon>
        <taxon>Tissierellales</taxon>
        <taxon>Peptoniphilaceae</taxon>
        <taxon>Anaerococcus</taxon>
    </lineage>
</organism>
<dbReference type="STRING" id="879305.HMPREF9290_1393"/>
<dbReference type="SUPFAM" id="SSF52540">
    <property type="entry name" value="P-loop containing nucleoside triphosphate hydrolases"/>
    <property type="match status" value="1"/>
</dbReference>
<evidence type="ECO:0000256" key="10">
    <source>
        <dbReference type="ARBA" id="ARBA00023004"/>
    </source>
</evidence>
<accession>F0GUH1</accession>
<evidence type="ECO:0000256" key="3">
    <source>
        <dbReference type="ARBA" id="ARBA00022723"/>
    </source>
</evidence>
<comment type="similarity">
    <text evidence="15">Belongs to the helicase family. DinG subfamily.</text>
</comment>
<reference evidence="17 18" key="1">
    <citation type="submission" date="2011-01" db="EMBL/GenBank/DDBJ databases">
        <authorList>
            <person name="Durkin A.S."/>
            <person name="Madupu R."/>
            <person name="Torralba M."/>
            <person name="Gillis M."/>
            <person name="Methe B."/>
            <person name="Sutton G."/>
            <person name="Nelson K.E."/>
        </authorList>
    </citation>
    <scope>NUCLEOTIDE SEQUENCE [LARGE SCALE GENOMIC DNA]</scope>
    <source>
        <strain evidence="17 18">ACS-065-V-Col13</strain>
    </source>
</reference>
<dbReference type="InterPro" id="IPR006555">
    <property type="entry name" value="ATP-dep_Helicase_C"/>
</dbReference>
<evidence type="ECO:0000256" key="12">
    <source>
        <dbReference type="ARBA" id="ARBA00023125"/>
    </source>
</evidence>
<keyword evidence="8" id="KW-0269">Exonuclease</keyword>
<evidence type="ECO:0000256" key="1">
    <source>
        <dbReference type="ARBA" id="ARBA00022485"/>
    </source>
</evidence>
<dbReference type="PANTHER" id="PTHR11472:SF34">
    <property type="entry name" value="REGULATOR OF TELOMERE ELONGATION HELICASE 1"/>
    <property type="match status" value="1"/>
</dbReference>
<keyword evidence="7" id="KW-0347">Helicase</keyword>
<dbReference type="InterPro" id="IPR027417">
    <property type="entry name" value="P-loop_NTPase"/>
</dbReference>
<dbReference type="GO" id="GO:0006281">
    <property type="term" value="P:DNA repair"/>
    <property type="evidence" value="ECO:0007669"/>
    <property type="project" value="UniProtKB-KW"/>
</dbReference>
<evidence type="ECO:0000256" key="5">
    <source>
        <dbReference type="ARBA" id="ARBA00022763"/>
    </source>
</evidence>
<keyword evidence="13" id="KW-0234">DNA repair</keyword>
<dbReference type="Pfam" id="PF13307">
    <property type="entry name" value="Helicase_C_2"/>
    <property type="match status" value="1"/>
</dbReference>
<gene>
    <name evidence="17" type="ORF">HMPREF9290_1393</name>
</gene>
<dbReference type="InterPro" id="IPR011604">
    <property type="entry name" value="PDDEXK-like_dom_sf"/>
</dbReference>
<evidence type="ECO:0000256" key="6">
    <source>
        <dbReference type="ARBA" id="ARBA00022801"/>
    </source>
</evidence>
<evidence type="ECO:0000256" key="4">
    <source>
        <dbReference type="ARBA" id="ARBA00022741"/>
    </source>
</evidence>
<dbReference type="InterPro" id="IPR045028">
    <property type="entry name" value="DinG/Rad3-like"/>
</dbReference>
<dbReference type="InterPro" id="IPR010614">
    <property type="entry name" value="RAD3-like_helicase_DEAD"/>
</dbReference>
<protein>
    <submittedName>
        <fullName evidence="17">DEAD2 domain protein</fullName>
    </submittedName>
</protein>
<dbReference type="GO" id="GO:0003678">
    <property type="term" value="F:DNA helicase activity"/>
    <property type="evidence" value="ECO:0007669"/>
    <property type="project" value="InterPro"/>
</dbReference>
<keyword evidence="10" id="KW-0408">Iron</keyword>
<dbReference type="AlphaFoldDB" id="F0GUH1"/>
<keyword evidence="18" id="KW-1185">Reference proteome</keyword>
<dbReference type="Gene3D" id="1.10.275.40">
    <property type="match status" value="1"/>
</dbReference>
<dbReference type="InterPro" id="IPR042493">
    <property type="entry name" value="XPD_DNA_FeS"/>
</dbReference>
<evidence type="ECO:0000256" key="2">
    <source>
        <dbReference type="ARBA" id="ARBA00022722"/>
    </source>
</evidence>
<dbReference type="InterPro" id="IPR006554">
    <property type="entry name" value="Helicase-like_DEXD_c2"/>
</dbReference>
<proteinExistence type="inferred from homology"/>
<dbReference type="SMART" id="SM00488">
    <property type="entry name" value="DEXDc2"/>
    <property type="match status" value="1"/>
</dbReference>
<dbReference type="Gene3D" id="1.10.30.20">
    <property type="entry name" value="Bacterial XPD DNA helicase, FeS cluster domain"/>
    <property type="match status" value="1"/>
</dbReference>
<keyword evidence="5" id="KW-0227">DNA damage</keyword>
<evidence type="ECO:0000259" key="16">
    <source>
        <dbReference type="PROSITE" id="PS51193"/>
    </source>
</evidence>
<name>F0GUH1_9FIRM</name>
<dbReference type="eggNOG" id="COG1199">
    <property type="taxonomic scope" value="Bacteria"/>
</dbReference>
<keyword evidence="14" id="KW-0413">Isomerase</keyword>
<evidence type="ECO:0000313" key="18">
    <source>
        <dbReference type="Proteomes" id="UP000005286"/>
    </source>
</evidence>
<keyword evidence="6" id="KW-0378">Hydrolase</keyword>
<keyword evidence="3" id="KW-0479">Metal-binding</keyword>